<organism evidence="2 3">
    <name type="scientific">Blautia luti</name>
    <dbReference type="NCBI Taxonomy" id="89014"/>
    <lineage>
        <taxon>Bacteria</taxon>
        <taxon>Bacillati</taxon>
        <taxon>Bacillota</taxon>
        <taxon>Clostridia</taxon>
        <taxon>Lachnospirales</taxon>
        <taxon>Lachnospiraceae</taxon>
        <taxon>Blautia</taxon>
    </lineage>
</organism>
<dbReference type="EMBL" id="CABHNW010000005">
    <property type="protein sequence ID" value="VUX30056.1"/>
    <property type="molecule type" value="Genomic_DNA"/>
</dbReference>
<evidence type="ECO:0000259" key="1">
    <source>
        <dbReference type="Pfam" id="PF16757"/>
    </source>
</evidence>
<dbReference type="Gene3D" id="2.60.40.1180">
    <property type="entry name" value="Golgi alpha-mannosidase II"/>
    <property type="match status" value="1"/>
</dbReference>
<dbReference type="RefSeq" id="WP_243121567.1">
    <property type="nucleotide sequence ID" value="NZ_CABHMX010000006.1"/>
</dbReference>
<accession>A0A564VBZ4</accession>
<dbReference type="AlphaFoldDB" id="A0A564VBZ4"/>
<evidence type="ECO:0000313" key="3">
    <source>
        <dbReference type="Proteomes" id="UP000408482"/>
    </source>
</evidence>
<proteinExistence type="predicted"/>
<protein>
    <recommendedName>
        <fullName evidence="1">Alpha-L-fucosidase C-terminal domain-containing protein</fullName>
    </recommendedName>
</protein>
<name>A0A564VBZ4_9FIRM</name>
<feature type="domain" description="Alpha-L-fucosidase C-terminal" evidence="1">
    <location>
        <begin position="27"/>
        <end position="79"/>
    </location>
</feature>
<sequence length="113" mass="12701">MKKEQYLSLIDEVIAQGPYTDTYDKHFTSEDIRFTSKSNHIYATVLHWPEDGEIHIKALGNDMKLLKSTIRDIEILGTDLHPAFARNKELDISCGGGVIEAGDMPVVLKITVK</sequence>
<dbReference type="InterPro" id="IPR031919">
    <property type="entry name" value="Fucosidase_C"/>
</dbReference>
<reference evidence="2 3" key="1">
    <citation type="submission" date="2019-07" db="EMBL/GenBank/DDBJ databases">
        <authorList>
            <person name="Hibberd C M."/>
            <person name="Gehrig L. J."/>
            <person name="Chang H.-W."/>
            <person name="Venkatesh S."/>
        </authorList>
    </citation>
    <scope>NUCLEOTIDE SEQUENCE [LARGE SCALE GENOMIC DNA]</scope>
    <source>
        <strain evidence="2">Blautia_luti_SSTS_Bg7063</strain>
    </source>
</reference>
<evidence type="ECO:0000313" key="2">
    <source>
        <dbReference type="EMBL" id="VUX30056.1"/>
    </source>
</evidence>
<gene>
    <name evidence="2" type="ORF">RSSSTS7063_02048</name>
</gene>
<keyword evidence="3" id="KW-1185">Reference proteome</keyword>
<dbReference type="Pfam" id="PF16757">
    <property type="entry name" value="Fucosidase_C"/>
    <property type="match status" value="1"/>
</dbReference>
<dbReference type="Proteomes" id="UP000408482">
    <property type="component" value="Unassembled WGS sequence"/>
</dbReference>
<dbReference type="InterPro" id="IPR013780">
    <property type="entry name" value="Glyco_hydro_b"/>
</dbReference>